<dbReference type="Proteomes" id="UP001612928">
    <property type="component" value="Unassembled WGS sequence"/>
</dbReference>
<comment type="caution">
    <text evidence="1">The sequence shown here is derived from an EMBL/GenBank/DDBJ whole genome shotgun (WGS) entry which is preliminary data.</text>
</comment>
<accession>A0ABW8A9H7</accession>
<sequence length="41" mass="4281">MGEQVCEQVGRPPRRDTAVLALTDDHPAADAAAHNPRGVSA</sequence>
<protein>
    <submittedName>
        <fullName evidence="1">Uncharacterized protein</fullName>
    </submittedName>
</protein>
<name>A0ABW8A9H7_9ACTN</name>
<organism evidence="1 2">
    <name type="scientific">Nonomuraea indica</name>
    <dbReference type="NCBI Taxonomy" id="1581193"/>
    <lineage>
        <taxon>Bacteria</taxon>
        <taxon>Bacillati</taxon>
        <taxon>Actinomycetota</taxon>
        <taxon>Actinomycetes</taxon>
        <taxon>Streptosporangiales</taxon>
        <taxon>Streptosporangiaceae</taxon>
        <taxon>Nonomuraea</taxon>
    </lineage>
</organism>
<reference evidence="1 2" key="1">
    <citation type="submission" date="2024-10" db="EMBL/GenBank/DDBJ databases">
        <title>The Natural Products Discovery Center: Release of the First 8490 Sequenced Strains for Exploring Actinobacteria Biosynthetic Diversity.</title>
        <authorList>
            <person name="Kalkreuter E."/>
            <person name="Kautsar S.A."/>
            <person name="Yang D."/>
            <person name="Bader C.D."/>
            <person name="Teijaro C.N."/>
            <person name="Fluegel L."/>
            <person name="Davis C.M."/>
            <person name="Simpson J.R."/>
            <person name="Lauterbach L."/>
            <person name="Steele A.D."/>
            <person name="Gui C."/>
            <person name="Meng S."/>
            <person name="Li G."/>
            <person name="Viehrig K."/>
            <person name="Ye F."/>
            <person name="Su P."/>
            <person name="Kiefer A.F."/>
            <person name="Nichols A."/>
            <person name="Cepeda A.J."/>
            <person name="Yan W."/>
            <person name="Fan B."/>
            <person name="Jiang Y."/>
            <person name="Adhikari A."/>
            <person name="Zheng C.-J."/>
            <person name="Schuster L."/>
            <person name="Cowan T.M."/>
            <person name="Smanski M.J."/>
            <person name="Chevrette M.G."/>
            <person name="De Carvalho L.P.S."/>
            <person name="Shen B."/>
        </authorList>
    </citation>
    <scope>NUCLEOTIDE SEQUENCE [LARGE SCALE GENOMIC DNA]</scope>
    <source>
        <strain evidence="1 2">NPDC049503</strain>
    </source>
</reference>
<dbReference type="EMBL" id="JBITMB010000005">
    <property type="protein sequence ID" value="MFI7443023.1"/>
    <property type="molecule type" value="Genomic_DNA"/>
</dbReference>
<dbReference type="RefSeq" id="WP_397023073.1">
    <property type="nucleotide sequence ID" value="NZ_JBITMB010000005.1"/>
</dbReference>
<gene>
    <name evidence="1" type="ORF">ACIBP5_23890</name>
</gene>
<keyword evidence="2" id="KW-1185">Reference proteome</keyword>
<evidence type="ECO:0000313" key="1">
    <source>
        <dbReference type="EMBL" id="MFI7443023.1"/>
    </source>
</evidence>
<proteinExistence type="predicted"/>
<evidence type="ECO:0000313" key="2">
    <source>
        <dbReference type="Proteomes" id="UP001612928"/>
    </source>
</evidence>